<reference evidence="2" key="1">
    <citation type="submission" date="2020-03" db="EMBL/GenBank/DDBJ databases">
        <authorList>
            <person name="He L."/>
        </authorList>
    </citation>
    <scope>NUCLEOTIDE SEQUENCE</scope>
    <source>
        <strain evidence="2">CkLH20</strain>
    </source>
</reference>
<reference evidence="2" key="2">
    <citation type="submission" date="2020-11" db="EMBL/GenBank/DDBJ databases">
        <title>Whole genome sequencing of Colletotrichum sp.</title>
        <authorList>
            <person name="Li H."/>
        </authorList>
    </citation>
    <scope>NUCLEOTIDE SEQUENCE</scope>
    <source>
        <strain evidence="2">CkLH20</strain>
    </source>
</reference>
<dbReference type="OrthoDB" id="336321at2759"/>
<dbReference type="Gene3D" id="3.40.50.300">
    <property type="entry name" value="P-loop containing nucleotide triphosphate hydrolases"/>
    <property type="match status" value="1"/>
</dbReference>
<evidence type="ECO:0000313" key="2">
    <source>
        <dbReference type="EMBL" id="KAF9879625.1"/>
    </source>
</evidence>
<dbReference type="GeneID" id="62158961"/>
<comment type="caution">
    <text evidence="2">The sequence shown here is derived from an EMBL/GenBank/DDBJ whole genome shotgun (WGS) entry which is preliminary data.</text>
</comment>
<gene>
    <name evidence="2" type="ORF">CkaCkLH20_03168</name>
</gene>
<feature type="compositionally biased region" description="Low complexity" evidence="1">
    <location>
        <begin position="236"/>
        <end position="261"/>
    </location>
</feature>
<evidence type="ECO:0000313" key="3">
    <source>
        <dbReference type="Proteomes" id="UP000781932"/>
    </source>
</evidence>
<dbReference type="InterPro" id="IPR027417">
    <property type="entry name" value="P-loop_NTPase"/>
</dbReference>
<evidence type="ECO:0000256" key="1">
    <source>
        <dbReference type="SAM" id="MobiDB-lite"/>
    </source>
</evidence>
<dbReference type="RefSeq" id="XP_038749086.1">
    <property type="nucleotide sequence ID" value="XM_038885887.1"/>
</dbReference>
<accession>A0A9P6II41</accession>
<feature type="compositionally biased region" description="Acidic residues" evidence="1">
    <location>
        <begin position="180"/>
        <end position="201"/>
    </location>
</feature>
<proteinExistence type="predicted"/>
<keyword evidence="3" id="KW-1185">Reference proteome</keyword>
<protein>
    <recommendedName>
        <fullName evidence="4">Fasciclin domain family</fullName>
    </recommendedName>
</protein>
<sequence>MVDHAAPVADDPITSQASSHFPLEPISADVLLRRETKRRDALREMGRVRTGCRGVDEYVLAGGFERGSVVGISAENEQLGVLISMQAVAKEVCGGDGSGESRVMVVTAQPPPAVLPTLRDAVKAELAVLGVPAAEVKGRLRSCLERVSVSRVFDFDGLWEVLGDLDIPPGSPSADGSVVSEDDGGAATSQEEDVVETEAETVQEVLVLPDLKPEPRYHPQTTTKTEIADSDEEEAFSPPASSSSELSELSPPPSSMASMLATPEPHENPEVSDHREPSQERQIVDAEEEEISMAAEEPIEDQNTKIQSPTKRDEKASPPDIILITHFSALMTALFTRLDRTSAHDSLQSLSDYLRYLSRSLSSSPLIILLNSTSSSKSKTLTRPDPAMDQGEAQPPPAGDGSPAKNSVRPIDPSLCSIFHPPPLDIHGYNNQTLSRRNKPTFGLVFSQFLDLHILCTRVPSTKEDGEMVYAEGRDDVGFTWVVEVLLDEMGVWGEEGPQGSRRCREQRWTPVEVAGGRVVDAFAGAAEKKRNVGDVRTVGGFGGPRV</sequence>
<evidence type="ECO:0008006" key="4">
    <source>
        <dbReference type="Google" id="ProtNLM"/>
    </source>
</evidence>
<feature type="compositionally biased region" description="Basic and acidic residues" evidence="1">
    <location>
        <begin position="264"/>
        <end position="284"/>
    </location>
</feature>
<name>A0A9P6II41_9PEZI</name>
<feature type="region of interest" description="Disordered" evidence="1">
    <location>
        <begin position="166"/>
        <end position="317"/>
    </location>
</feature>
<dbReference type="AlphaFoldDB" id="A0A9P6II41"/>
<dbReference type="Proteomes" id="UP000781932">
    <property type="component" value="Unassembled WGS sequence"/>
</dbReference>
<organism evidence="2 3">
    <name type="scientific">Colletotrichum karsti</name>
    <dbReference type="NCBI Taxonomy" id="1095194"/>
    <lineage>
        <taxon>Eukaryota</taxon>
        <taxon>Fungi</taxon>
        <taxon>Dikarya</taxon>
        <taxon>Ascomycota</taxon>
        <taxon>Pezizomycotina</taxon>
        <taxon>Sordariomycetes</taxon>
        <taxon>Hypocreomycetidae</taxon>
        <taxon>Glomerellales</taxon>
        <taxon>Glomerellaceae</taxon>
        <taxon>Colletotrichum</taxon>
        <taxon>Colletotrichum boninense species complex</taxon>
    </lineage>
</organism>
<dbReference type="EMBL" id="JAATWM020000007">
    <property type="protein sequence ID" value="KAF9879625.1"/>
    <property type="molecule type" value="Genomic_DNA"/>
</dbReference>
<feature type="region of interest" description="Disordered" evidence="1">
    <location>
        <begin position="376"/>
        <end position="407"/>
    </location>
</feature>